<organism evidence="3 5">
    <name type="scientific">Phytophthora rubi</name>
    <dbReference type="NCBI Taxonomy" id="129364"/>
    <lineage>
        <taxon>Eukaryota</taxon>
        <taxon>Sar</taxon>
        <taxon>Stramenopiles</taxon>
        <taxon>Oomycota</taxon>
        <taxon>Peronosporomycetes</taxon>
        <taxon>Peronosporales</taxon>
        <taxon>Peronosporaceae</taxon>
        <taxon>Phytophthora</taxon>
    </lineage>
</organism>
<comment type="caution">
    <text evidence="3">The sequence shown here is derived from an EMBL/GenBank/DDBJ whole genome shotgun (WGS) entry which is preliminary data.</text>
</comment>
<reference evidence="3 5" key="1">
    <citation type="submission" date="2018-08" db="EMBL/GenBank/DDBJ databases">
        <title>Genomic investigation of the strawberry pathogen Phytophthora fragariae indicates pathogenicity is determined by transcriptional variation in three key races.</title>
        <authorList>
            <person name="Adams T.M."/>
            <person name="Armitage A.D."/>
            <person name="Sobczyk M.K."/>
            <person name="Bates H.J."/>
            <person name="Dunwell J.M."/>
            <person name="Nellist C.F."/>
            <person name="Harrison R.J."/>
        </authorList>
    </citation>
    <scope>NUCLEOTIDE SEQUENCE [LARGE SCALE GENOMIC DNA]</scope>
    <source>
        <strain evidence="2 4">SCRP249</strain>
        <strain evidence="1 6">SCRP324</strain>
        <strain evidence="3 5">SCRP333</strain>
    </source>
</reference>
<sequence length="185" mass="21061">MLNRYFELLPFIDAEGEELDELLPPAASKWRLRDLFGELKDIESVSKALQGSYANLHDVRVWFGGLIAAKLSYGRYLAQMADIAHSSDFEAGCVRVLKGQTKRLTRAEKAVLERFLEAPPADEDAQEEKDDGASVTFVERLQKRRRLEERQPSYELLAYIPPTSNVVERFFSVARATFGLQRHAL</sequence>
<evidence type="ECO:0000313" key="3">
    <source>
        <dbReference type="EMBL" id="KAE9343902.1"/>
    </source>
</evidence>
<evidence type="ECO:0000313" key="1">
    <source>
        <dbReference type="EMBL" id="KAE9034965.1"/>
    </source>
</evidence>
<accession>A0A6A4FQ21</accession>
<evidence type="ECO:0000313" key="2">
    <source>
        <dbReference type="EMBL" id="KAE9038436.1"/>
    </source>
</evidence>
<dbReference type="EMBL" id="QXFV01000409">
    <property type="protein sequence ID" value="KAE9038436.1"/>
    <property type="molecule type" value="Genomic_DNA"/>
</dbReference>
<evidence type="ECO:0000313" key="4">
    <source>
        <dbReference type="Proteomes" id="UP000429607"/>
    </source>
</evidence>
<dbReference type="EMBL" id="QXFT01000440">
    <property type="protein sequence ID" value="KAE9343902.1"/>
    <property type="molecule type" value="Genomic_DNA"/>
</dbReference>
<dbReference type="OrthoDB" id="128715at2759"/>
<evidence type="ECO:0000313" key="5">
    <source>
        <dbReference type="Proteomes" id="UP000434957"/>
    </source>
</evidence>
<dbReference type="Proteomes" id="UP000435112">
    <property type="component" value="Unassembled WGS sequence"/>
</dbReference>
<dbReference type="PANTHER" id="PTHR40866:SF1">
    <property type="entry name" value="BED-TYPE DOMAIN-CONTAINING PROTEIN"/>
    <property type="match status" value="1"/>
</dbReference>
<name>A0A6A4FQ21_9STRA</name>
<dbReference type="AlphaFoldDB" id="A0A6A4FQ21"/>
<evidence type="ECO:0008006" key="7">
    <source>
        <dbReference type="Google" id="ProtNLM"/>
    </source>
</evidence>
<dbReference type="PANTHER" id="PTHR40866">
    <property type="entry name" value="BED-TYPE DOMAIN-CONTAINING PROTEIN"/>
    <property type="match status" value="1"/>
</dbReference>
<evidence type="ECO:0000313" key="6">
    <source>
        <dbReference type="Proteomes" id="UP000435112"/>
    </source>
</evidence>
<dbReference type="Proteomes" id="UP000434957">
    <property type="component" value="Unassembled WGS sequence"/>
</dbReference>
<dbReference type="Proteomes" id="UP000429607">
    <property type="component" value="Unassembled WGS sequence"/>
</dbReference>
<gene>
    <name evidence="2" type="ORF">PR001_g7951</name>
    <name evidence="1" type="ORF">PR002_g7843</name>
    <name evidence="3" type="ORF">PR003_g8734</name>
</gene>
<protein>
    <recommendedName>
        <fullName evidence="7">HAT C-terminal dimerisation domain-containing protein</fullName>
    </recommendedName>
</protein>
<proteinExistence type="predicted"/>
<keyword evidence="5" id="KW-1185">Reference proteome</keyword>
<dbReference type="EMBL" id="QXFU01000384">
    <property type="protein sequence ID" value="KAE9034965.1"/>
    <property type="molecule type" value="Genomic_DNA"/>
</dbReference>